<protein>
    <submittedName>
        <fullName evidence="1">Uncharacterized protein</fullName>
    </submittedName>
</protein>
<evidence type="ECO:0000313" key="2">
    <source>
        <dbReference type="Proteomes" id="UP001178322"/>
    </source>
</evidence>
<evidence type="ECO:0000313" key="1">
    <source>
        <dbReference type="EMBL" id="WHY53986.1"/>
    </source>
</evidence>
<sequence>MQIYYSNDSGEHCVYIDEGERQRRIFLPPEVATLDARYFVQSEAANYVIQQLLKGDD</sequence>
<dbReference type="RefSeq" id="WP_283872547.1">
    <property type="nucleotide sequence ID" value="NZ_CP126101.1"/>
</dbReference>
<name>A0AAX3X247_9BACI</name>
<reference evidence="1" key="1">
    <citation type="submission" date="2023-05" db="EMBL/GenBank/DDBJ databases">
        <title>Comparative genomics of Bacillaceae isolates and their secondary metabolite potential.</title>
        <authorList>
            <person name="Song L."/>
            <person name="Nielsen L.J."/>
            <person name="Mohite O."/>
            <person name="Xu X."/>
            <person name="Weber T."/>
            <person name="Kovacs A.T."/>
        </authorList>
    </citation>
    <scope>NUCLEOTIDE SEQUENCE</scope>
    <source>
        <strain evidence="1">LY1</strain>
    </source>
</reference>
<organism evidence="1 2">
    <name type="scientific">Lysinibacillus pakistanensis</name>
    <dbReference type="NCBI Taxonomy" id="759811"/>
    <lineage>
        <taxon>Bacteria</taxon>
        <taxon>Bacillati</taxon>
        <taxon>Bacillota</taxon>
        <taxon>Bacilli</taxon>
        <taxon>Bacillales</taxon>
        <taxon>Bacillaceae</taxon>
        <taxon>Lysinibacillus</taxon>
    </lineage>
</organism>
<accession>A0AAX3X247</accession>
<gene>
    <name evidence="1" type="ORF">QNH24_12330</name>
</gene>
<dbReference type="EMBL" id="CP126101">
    <property type="protein sequence ID" value="WHY53986.1"/>
    <property type="molecule type" value="Genomic_DNA"/>
</dbReference>
<dbReference type="AlphaFoldDB" id="A0AAX3X247"/>
<dbReference type="Proteomes" id="UP001178322">
    <property type="component" value="Chromosome"/>
</dbReference>
<proteinExistence type="predicted"/>